<organism evidence="1 2">
    <name type="scientific">Sporothrix brasiliensis 5110</name>
    <dbReference type="NCBI Taxonomy" id="1398154"/>
    <lineage>
        <taxon>Eukaryota</taxon>
        <taxon>Fungi</taxon>
        <taxon>Dikarya</taxon>
        <taxon>Ascomycota</taxon>
        <taxon>Pezizomycotina</taxon>
        <taxon>Sordariomycetes</taxon>
        <taxon>Sordariomycetidae</taxon>
        <taxon>Ophiostomatales</taxon>
        <taxon>Ophiostomataceae</taxon>
        <taxon>Sporothrix</taxon>
    </lineage>
</organism>
<dbReference type="AlphaFoldDB" id="A0A0C2F7N8"/>
<keyword evidence="2" id="KW-1185">Reference proteome</keyword>
<sequence length="589" mass="64736">MTYRDEQQGDEIGWSAPSANTDVPFAANISNNTTAAATMTAMSSDILPHLVPPTEDEATMYYSAFPSTPRLLGRTSAGIRPWSLRILHPGPFTTYQHLVMSPIGQHPILHIWDNVEPHIVSAISALPWTSVDVWRIGNNDLQPQERPVVVWVGIPRHQAENVHWDIIAHVLRSCRAVLDAAGLPDVEVELRTSDVIQLLADNNSGTGSDSAPEVLDPAKQVDFPDVMKPFTTAIGQPIFPMERDTMTGTLCVFLQPTKRAAGGDDTTRQLWALSCRHVVFPNVLYRENLHYDATSFSAASGRKAIASPRQHDVEAAMDSLASLAEFSNKFLTTDTQHTTQTSLLREQLNLAAATKLQQRLRPFENSAARVIGKVLLSPPIGVGGSDGDGRRQQPWTRDWALIQLDKARYPTAACGRLMNQVDLRTSDSQYPTKLRRLLNPKPANTVRFEYPESGLLRIHGMIPVAEMKSPKMLDKDDEESILVGKYGATTGLTWAAASEILSMVRHYLPDGGSLQSREWAVKGSLHDRSKLFSQAGDSGAAVFDIEGRFGGMLTRGAGISGAIDVTYVTPAEWLLADIERHLGVEMELL</sequence>
<protein>
    <submittedName>
        <fullName evidence="1">Uncharacterized protein</fullName>
    </submittedName>
</protein>
<dbReference type="GeneID" id="63676671"/>
<evidence type="ECO:0000313" key="1">
    <source>
        <dbReference type="EMBL" id="KIH95024.1"/>
    </source>
</evidence>
<dbReference type="VEuPathDB" id="FungiDB:SPBR_03459"/>
<accession>A0A0C2F7N8</accession>
<proteinExistence type="predicted"/>
<reference evidence="1 2" key="1">
    <citation type="journal article" date="2014" name="BMC Genomics">
        <title>Comparative genomics of the major fungal agents of human and animal Sporotrichosis: Sporothrix schenckii and Sporothrix brasiliensis.</title>
        <authorList>
            <person name="Teixeira M.M."/>
            <person name="de Almeida L.G."/>
            <person name="Kubitschek-Barreira P."/>
            <person name="Alves F.L."/>
            <person name="Kioshima E.S."/>
            <person name="Abadio A.K."/>
            <person name="Fernandes L."/>
            <person name="Derengowski L.S."/>
            <person name="Ferreira K.S."/>
            <person name="Souza R.C."/>
            <person name="Ruiz J.C."/>
            <person name="de Andrade N.C."/>
            <person name="Paes H.C."/>
            <person name="Nicola A.M."/>
            <person name="Albuquerque P."/>
            <person name="Gerber A.L."/>
            <person name="Martins V.P."/>
            <person name="Peconick L.D."/>
            <person name="Neto A.V."/>
            <person name="Chaucanez C.B."/>
            <person name="Silva P.A."/>
            <person name="Cunha O.L."/>
            <person name="de Oliveira F.F."/>
            <person name="dos Santos T.C."/>
            <person name="Barros A.L."/>
            <person name="Soares M.A."/>
            <person name="de Oliveira L.M."/>
            <person name="Marini M.M."/>
            <person name="Villalobos-Duno H."/>
            <person name="Cunha M.M."/>
            <person name="de Hoog S."/>
            <person name="da Silveira J.F."/>
            <person name="Henrissat B."/>
            <person name="Nino-Vega G.A."/>
            <person name="Cisalpino P.S."/>
            <person name="Mora-Montes H.M."/>
            <person name="Almeida S.R."/>
            <person name="Stajich J.E."/>
            <person name="Lopes-Bezerra L.M."/>
            <person name="Vasconcelos A.T."/>
            <person name="Felipe M.S."/>
        </authorList>
    </citation>
    <scope>NUCLEOTIDE SEQUENCE [LARGE SCALE GENOMIC DNA]</scope>
    <source>
        <strain evidence="1 2">5110</strain>
    </source>
</reference>
<dbReference type="Proteomes" id="UP000031575">
    <property type="component" value="Unassembled WGS sequence"/>
</dbReference>
<dbReference type="HOGENOM" id="CLU_024804_2_0_1"/>
<evidence type="ECO:0000313" key="2">
    <source>
        <dbReference type="Proteomes" id="UP000031575"/>
    </source>
</evidence>
<gene>
    <name evidence="1" type="ORF">SPBR_03459</name>
</gene>
<dbReference type="RefSeq" id="XP_040623034.1">
    <property type="nucleotide sequence ID" value="XM_040761750.1"/>
</dbReference>
<name>A0A0C2F7N8_9PEZI</name>
<dbReference type="EMBL" id="AWTV01000002">
    <property type="protein sequence ID" value="KIH95024.1"/>
    <property type="molecule type" value="Genomic_DNA"/>
</dbReference>
<dbReference type="OrthoDB" id="5424209at2759"/>
<comment type="caution">
    <text evidence="1">The sequence shown here is derived from an EMBL/GenBank/DDBJ whole genome shotgun (WGS) entry which is preliminary data.</text>
</comment>